<protein>
    <submittedName>
        <fullName evidence="1">Gliding motility lipoprotein GldB</fullName>
    </submittedName>
</protein>
<gene>
    <name evidence="1" type="primary">gldB</name>
    <name evidence="1" type="ORF">HYG79_03295</name>
</gene>
<dbReference type="InterPro" id="IPR019853">
    <property type="entry name" value="GldB-like"/>
</dbReference>
<dbReference type="KEGG" id="cagg:HYG79_03295"/>
<organism evidence="1 2">
    <name type="scientific">Costertonia aggregata</name>
    <dbReference type="NCBI Taxonomy" id="343403"/>
    <lineage>
        <taxon>Bacteria</taxon>
        <taxon>Pseudomonadati</taxon>
        <taxon>Bacteroidota</taxon>
        <taxon>Flavobacteriia</taxon>
        <taxon>Flavobacteriales</taxon>
        <taxon>Flavobacteriaceae</taxon>
        <taxon>Costertonia</taxon>
    </lineage>
</organism>
<reference evidence="1 2" key="1">
    <citation type="journal article" date="2006" name="Int. J. Syst. Evol. Microbiol.">
        <title>Costertonia aggregata gen. nov., sp. nov., a mesophilic marine bacterium of the family Flavobacteriaceae, isolated from a mature biofilm.</title>
        <authorList>
            <person name="Kwon K.K."/>
            <person name="Lee Y.K."/>
            <person name="Lee H.K."/>
        </authorList>
    </citation>
    <scope>NUCLEOTIDE SEQUENCE [LARGE SCALE GENOMIC DNA]</scope>
    <source>
        <strain evidence="1 2">KCCM 42265</strain>
    </source>
</reference>
<evidence type="ECO:0000313" key="2">
    <source>
        <dbReference type="Proteomes" id="UP000509302"/>
    </source>
</evidence>
<dbReference type="Pfam" id="PF25594">
    <property type="entry name" value="GldB_lipo"/>
    <property type="match status" value="1"/>
</dbReference>
<dbReference type="RefSeq" id="WP_179240743.1">
    <property type="nucleotide sequence ID" value="NZ_CP058595.1"/>
</dbReference>
<dbReference type="Proteomes" id="UP000509302">
    <property type="component" value="Chromosome"/>
</dbReference>
<sequence length="320" mass="37450">MARPIFVVLSILVLFFSCSDTDKVLNKVKEINLDLNVKRFDKEFANAGPLDIPVLKKAYPYLFPAQYSDSIWVAKLKDTIQIELSEAALNAFNDFDDEIEDLELFFKHIKYFFPKYSVPKVVTLASDVDYNQKIILTDSLLLINLDNYLGADHKFYQGIQRYIAKRMDKKYLVSDVADAFAEKVVLRSRERSFVSQMIYYGKKLYLKDKLMPLATDDQKIGYTEDEIRWAQENEEPIWRNFIEQEHLYNTDNKLALRFLEEAPFSKFGLELDNESPGRLGQYIGWQIVRSFMEKNSISLDQLLNLSAEEIFKKSNYKPKK</sequence>
<keyword evidence="2" id="KW-1185">Reference proteome</keyword>
<dbReference type="NCBIfam" id="TIGR03514">
    <property type="entry name" value="GldB_lipo"/>
    <property type="match status" value="1"/>
</dbReference>
<dbReference type="PROSITE" id="PS51257">
    <property type="entry name" value="PROKAR_LIPOPROTEIN"/>
    <property type="match status" value="1"/>
</dbReference>
<dbReference type="AlphaFoldDB" id="A0A7H9ALU0"/>
<dbReference type="EMBL" id="CP058595">
    <property type="protein sequence ID" value="QLG44409.1"/>
    <property type="molecule type" value="Genomic_DNA"/>
</dbReference>
<accession>A0A7H9ALU0</accession>
<name>A0A7H9ALU0_9FLAO</name>
<keyword evidence="1" id="KW-0449">Lipoprotein</keyword>
<proteinExistence type="predicted"/>
<evidence type="ECO:0000313" key="1">
    <source>
        <dbReference type="EMBL" id="QLG44409.1"/>
    </source>
</evidence>